<accession>C5T0M4</accession>
<dbReference type="PATRIC" id="fig|573060.9.peg.4709"/>
<organism evidence="1 2">
    <name type="scientific">Acidovorax delafieldii 2AN</name>
    <dbReference type="NCBI Taxonomy" id="573060"/>
    <lineage>
        <taxon>Bacteria</taxon>
        <taxon>Pseudomonadati</taxon>
        <taxon>Pseudomonadota</taxon>
        <taxon>Betaproteobacteria</taxon>
        <taxon>Burkholderiales</taxon>
        <taxon>Comamonadaceae</taxon>
        <taxon>Acidovorax</taxon>
    </lineage>
</organism>
<dbReference type="Proteomes" id="UP000003856">
    <property type="component" value="Unassembled WGS sequence"/>
</dbReference>
<keyword evidence="2" id="KW-1185">Reference proteome</keyword>
<name>C5T0M4_ACIDE</name>
<comment type="caution">
    <text evidence="1">The sequence shown here is derived from an EMBL/GenBank/DDBJ whole genome shotgun (WGS) entry which is preliminary data.</text>
</comment>
<dbReference type="AlphaFoldDB" id="C5T0M4"/>
<gene>
    <name evidence="1" type="ORF">AcdelDRAFT_0454</name>
</gene>
<protein>
    <submittedName>
        <fullName evidence="1">Uncharacterized protein</fullName>
    </submittedName>
</protein>
<evidence type="ECO:0000313" key="1">
    <source>
        <dbReference type="EMBL" id="EER61929.1"/>
    </source>
</evidence>
<proteinExistence type="predicted"/>
<dbReference type="EMBL" id="ACQT01000006">
    <property type="protein sequence ID" value="EER61929.1"/>
    <property type="molecule type" value="Genomic_DNA"/>
</dbReference>
<sequence length="40" mass="4633">MNGRTAVTAWIVDTSIEWDHQLFRGFLRISVNVTDHFDPS</sequence>
<evidence type="ECO:0000313" key="2">
    <source>
        <dbReference type="Proteomes" id="UP000003856"/>
    </source>
</evidence>
<reference evidence="1 2" key="1">
    <citation type="submission" date="2009-05" db="EMBL/GenBank/DDBJ databases">
        <title>The draft genome of Acidovorax delafieldii 2AN.</title>
        <authorList>
            <consortium name="US DOE Joint Genome Institute (JGI-PGF)"/>
            <person name="Lucas S."/>
            <person name="Copeland A."/>
            <person name="Lapidus A."/>
            <person name="Glavina del Rio T."/>
            <person name="Tice H."/>
            <person name="Bruce D."/>
            <person name="Goodwin L."/>
            <person name="Pitluck S."/>
            <person name="Larimer F."/>
            <person name="Land M.L."/>
            <person name="Hauser L."/>
            <person name="Shelobolina E.S."/>
            <person name="Picardal F."/>
            <person name="Roden E."/>
            <person name="Emerson D."/>
        </authorList>
    </citation>
    <scope>NUCLEOTIDE SEQUENCE [LARGE SCALE GENOMIC DNA]</scope>
    <source>
        <strain evidence="1 2">2AN</strain>
    </source>
</reference>